<gene>
    <name evidence="1" type="ORF">Q8A67_001323</name>
</gene>
<evidence type="ECO:0000313" key="1">
    <source>
        <dbReference type="EMBL" id="KAK2916949.1"/>
    </source>
</evidence>
<organism evidence="1 2">
    <name type="scientific">Cirrhinus molitorella</name>
    <name type="common">mud carp</name>
    <dbReference type="NCBI Taxonomy" id="172907"/>
    <lineage>
        <taxon>Eukaryota</taxon>
        <taxon>Metazoa</taxon>
        <taxon>Chordata</taxon>
        <taxon>Craniata</taxon>
        <taxon>Vertebrata</taxon>
        <taxon>Euteleostomi</taxon>
        <taxon>Actinopterygii</taxon>
        <taxon>Neopterygii</taxon>
        <taxon>Teleostei</taxon>
        <taxon>Ostariophysi</taxon>
        <taxon>Cypriniformes</taxon>
        <taxon>Cyprinidae</taxon>
        <taxon>Labeoninae</taxon>
        <taxon>Labeonini</taxon>
        <taxon>Cirrhinus</taxon>
    </lineage>
</organism>
<name>A0AA88QL32_9TELE</name>
<dbReference type="Proteomes" id="UP001187343">
    <property type="component" value="Unassembled WGS sequence"/>
</dbReference>
<proteinExistence type="predicted"/>
<dbReference type="AlphaFoldDB" id="A0AA88QL32"/>
<evidence type="ECO:0000313" key="2">
    <source>
        <dbReference type="Proteomes" id="UP001187343"/>
    </source>
</evidence>
<protein>
    <submittedName>
        <fullName evidence="1">Uncharacterized protein</fullName>
    </submittedName>
</protein>
<accession>A0AA88QL32</accession>
<sequence>MKLKGGGVSTKLRPYMDILSQNQNIEMRREAVIRSLILYLGEKEEELFEDCQEDNHSDTTLHTLKILVVYGVDGKDPVDVAL</sequence>
<reference evidence="1" key="1">
    <citation type="submission" date="2023-08" db="EMBL/GenBank/DDBJ databases">
        <title>Chromosome-level Genome Assembly of mud carp (Cirrhinus molitorella).</title>
        <authorList>
            <person name="Liu H."/>
        </authorList>
    </citation>
    <scope>NUCLEOTIDE SEQUENCE</scope>
    <source>
        <strain evidence="1">Prfri</strain>
        <tissue evidence="1">Muscle</tissue>
    </source>
</reference>
<comment type="caution">
    <text evidence="1">The sequence shown here is derived from an EMBL/GenBank/DDBJ whole genome shotgun (WGS) entry which is preliminary data.</text>
</comment>
<keyword evidence="2" id="KW-1185">Reference proteome</keyword>
<dbReference type="EMBL" id="JAUYZG010000001">
    <property type="protein sequence ID" value="KAK2916949.1"/>
    <property type="molecule type" value="Genomic_DNA"/>
</dbReference>